<keyword evidence="11" id="KW-1185">Reference proteome</keyword>
<keyword evidence="5" id="KW-0804">Transcription</keyword>
<evidence type="ECO:0000313" key="11">
    <source>
        <dbReference type="Proteomes" id="UP000680714"/>
    </source>
</evidence>
<evidence type="ECO:0000256" key="6">
    <source>
        <dbReference type="PROSITE-ProRule" id="PRU00169"/>
    </source>
</evidence>
<evidence type="ECO:0000313" key="10">
    <source>
        <dbReference type="EMBL" id="MBR9971063.1"/>
    </source>
</evidence>
<evidence type="ECO:0000259" key="9">
    <source>
        <dbReference type="PROSITE" id="PS51755"/>
    </source>
</evidence>
<dbReference type="EMBL" id="JAGTUF010000002">
    <property type="protein sequence ID" value="MBR9971063.1"/>
    <property type="molecule type" value="Genomic_DNA"/>
</dbReference>
<evidence type="ECO:0000259" key="8">
    <source>
        <dbReference type="PROSITE" id="PS50110"/>
    </source>
</evidence>
<organism evidence="10 11">
    <name type="scientific">Magnetospirillum sulfuroxidans</name>
    <dbReference type="NCBI Taxonomy" id="611300"/>
    <lineage>
        <taxon>Bacteria</taxon>
        <taxon>Pseudomonadati</taxon>
        <taxon>Pseudomonadota</taxon>
        <taxon>Alphaproteobacteria</taxon>
        <taxon>Rhodospirillales</taxon>
        <taxon>Rhodospirillaceae</taxon>
        <taxon>Magnetospirillum</taxon>
    </lineage>
</organism>
<evidence type="ECO:0000256" key="1">
    <source>
        <dbReference type="ARBA" id="ARBA00022553"/>
    </source>
</evidence>
<dbReference type="SUPFAM" id="SSF46894">
    <property type="entry name" value="C-terminal effector domain of the bipartite response regulators"/>
    <property type="match status" value="1"/>
</dbReference>
<keyword evidence="4 7" id="KW-0238">DNA-binding</keyword>
<evidence type="ECO:0000256" key="2">
    <source>
        <dbReference type="ARBA" id="ARBA00023012"/>
    </source>
</evidence>
<dbReference type="Proteomes" id="UP000680714">
    <property type="component" value="Unassembled WGS sequence"/>
</dbReference>
<dbReference type="SUPFAM" id="SSF52172">
    <property type="entry name" value="CheY-like"/>
    <property type="match status" value="1"/>
</dbReference>
<dbReference type="PROSITE" id="PS50110">
    <property type="entry name" value="RESPONSE_REGULATORY"/>
    <property type="match status" value="1"/>
</dbReference>
<dbReference type="InterPro" id="IPR016032">
    <property type="entry name" value="Sig_transdc_resp-reg_C-effctor"/>
</dbReference>
<feature type="DNA-binding region" description="OmpR/PhoB-type" evidence="7">
    <location>
        <begin position="145"/>
        <end position="245"/>
    </location>
</feature>
<evidence type="ECO:0000256" key="4">
    <source>
        <dbReference type="ARBA" id="ARBA00023125"/>
    </source>
</evidence>
<dbReference type="PANTHER" id="PTHR48111">
    <property type="entry name" value="REGULATOR OF RPOS"/>
    <property type="match status" value="1"/>
</dbReference>
<dbReference type="Gene3D" id="6.10.250.690">
    <property type="match status" value="1"/>
</dbReference>
<proteinExistence type="predicted"/>
<keyword evidence="2" id="KW-0902">Two-component regulatory system</keyword>
<gene>
    <name evidence="10" type="ORF">KEC16_04980</name>
</gene>
<keyword evidence="3" id="KW-0805">Transcription regulation</keyword>
<dbReference type="PANTHER" id="PTHR48111:SF4">
    <property type="entry name" value="DNA-BINDING DUAL TRANSCRIPTIONAL REGULATOR OMPR"/>
    <property type="match status" value="1"/>
</dbReference>
<dbReference type="InterPro" id="IPR011006">
    <property type="entry name" value="CheY-like_superfamily"/>
</dbReference>
<dbReference type="RefSeq" id="WP_211546568.1">
    <property type="nucleotide sequence ID" value="NZ_JAGTUF010000002.1"/>
</dbReference>
<dbReference type="SMART" id="SM00448">
    <property type="entry name" value="REC"/>
    <property type="match status" value="1"/>
</dbReference>
<reference evidence="10 11" key="1">
    <citation type="submission" date="2021-04" db="EMBL/GenBank/DDBJ databases">
        <title>Magnetospirillum sulfuroxidans sp. nov., a facultative chemolithoautotrophic sulfur-oxidizing alphaproteobacterium isolated from freshwater sediment and proposals for Paramagetospirillum gen. nov., and Magnetospirillaceae fam. nov.</title>
        <authorList>
            <person name="Koziaeva V."/>
            <person name="Geelhoed J.S."/>
            <person name="Sorokin D.Y."/>
            <person name="Grouzdev D.S."/>
        </authorList>
    </citation>
    <scope>NUCLEOTIDE SEQUENCE [LARGE SCALE GENOMIC DNA]</scope>
    <source>
        <strain evidence="10 11">J10</strain>
    </source>
</reference>
<protein>
    <submittedName>
        <fullName evidence="10">Response regulator transcription factor</fullName>
    </submittedName>
</protein>
<evidence type="ECO:0000256" key="5">
    <source>
        <dbReference type="ARBA" id="ARBA00023163"/>
    </source>
</evidence>
<accession>A0ABS5IBD5</accession>
<feature type="domain" description="OmpR/PhoB-type" evidence="9">
    <location>
        <begin position="145"/>
        <end position="245"/>
    </location>
</feature>
<sequence length="250" mass="27464">MNNPESRASPAAQSEAQPRLIVLDDDPITRSMIARYFATESFLVQEAASASECRILLRQSTPDLIFVDIHLPDANGIAFAQEIRASSSVGLIFVTQRDCEIDRVVGLESAGDDYVIKPVNLRELMARSRALLRRRMLDRAPAGHCSVVTFGDYVMDMTRRELALRSGAQVQLTRGEFDLLAALVDAKGRALYRDFLAEVVSSRTEMGDARTVDSLIARLRRKLKQGGDLGDAIVTVTGIGYRFGLTVGTS</sequence>
<feature type="domain" description="Response regulatory" evidence="8">
    <location>
        <begin position="19"/>
        <end position="132"/>
    </location>
</feature>
<dbReference type="SMART" id="SM00862">
    <property type="entry name" value="Trans_reg_C"/>
    <property type="match status" value="1"/>
</dbReference>
<dbReference type="PROSITE" id="PS51755">
    <property type="entry name" value="OMPR_PHOB"/>
    <property type="match status" value="1"/>
</dbReference>
<dbReference type="CDD" id="cd00383">
    <property type="entry name" value="trans_reg_C"/>
    <property type="match status" value="1"/>
</dbReference>
<name>A0ABS5IBD5_9PROT</name>
<dbReference type="InterPro" id="IPR001867">
    <property type="entry name" value="OmpR/PhoB-type_DNA-bd"/>
</dbReference>
<dbReference type="Pfam" id="PF00486">
    <property type="entry name" value="Trans_reg_C"/>
    <property type="match status" value="1"/>
</dbReference>
<dbReference type="Gene3D" id="1.10.10.10">
    <property type="entry name" value="Winged helix-like DNA-binding domain superfamily/Winged helix DNA-binding domain"/>
    <property type="match status" value="1"/>
</dbReference>
<dbReference type="InterPro" id="IPR039420">
    <property type="entry name" value="WalR-like"/>
</dbReference>
<feature type="modified residue" description="4-aspartylphosphate" evidence="6">
    <location>
        <position position="68"/>
    </location>
</feature>
<dbReference type="Gene3D" id="3.40.50.2300">
    <property type="match status" value="1"/>
</dbReference>
<keyword evidence="1 6" id="KW-0597">Phosphoprotein</keyword>
<dbReference type="InterPro" id="IPR036388">
    <property type="entry name" value="WH-like_DNA-bd_sf"/>
</dbReference>
<dbReference type="InterPro" id="IPR001789">
    <property type="entry name" value="Sig_transdc_resp-reg_receiver"/>
</dbReference>
<comment type="caution">
    <text evidence="10">The sequence shown here is derived from an EMBL/GenBank/DDBJ whole genome shotgun (WGS) entry which is preliminary data.</text>
</comment>
<dbReference type="Pfam" id="PF00072">
    <property type="entry name" value="Response_reg"/>
    <property type="match status" value="1"/>
</dbReference>
<evidence type="ECO:0000256" key="3">
    <source>
        <dbReference type="ARBA" id="ARBA00023015"/>
    </source>
</evidence>
<evidence type="ECO:0000256" key="7">
    <source>
        <dbReference type="PROSITE-ProRule" id="PRU01091"/>
    </source>
</evidence>